<dbReference type="PANTHER" id="PTHR36115">
    <property type="entry name" value="PROLINE-RICH ANTIGEN HOMOLOG-RELATED"/>
    <property type="match status" value="1"/>
</dbReference>
<evidence type="ECO:0000256" key="1">
    <source>
        <dbReference type="ARBA" id="ARBA00004651"/>
    </source>
</evidence>
<keyword evidence="4 7" id="KW-1133">Transmembrane helix</keyword>
<dbReference type="KEGG" id="tfu:Tfu_0446"/>
<dbReference type="eggNOG" id="COG1714">
    <property type="taxonomic scope" value="Bacteria"/>
</dbReference>
<dbReference type="GO" id="GO:0005886">
    <property type="term" value="C:plasma membrane"/>
    <property type="evidence" value="ECO:0007669"/>
    <property type="project" value="UniProtKB-SubCell"/>
</dbReference>
<feature type="domain" description="RDD" evidence="8">
    <location>
        <begin position="43"/>
        <end position="188"/>
    </location>
</feature>
<evidence type="ECO:0000256" key="3">
    <source>
        <dbReference type="ARBA" id="ARBA00022692"/>
    </source>
</evidence>
<dbReference type="InterPro" id="IPR051791">
    <property type="entry name" value="Pra-immunoreactive"/>
</dbReference>
<evidence type="ECO:0000259" key="8">
    <source>
        <dbReference type="Pfam" id="PF06271"/>
    </source>
</evidence>
<evidence type="ECO:0000313" key="9">
    <source>
        <dbReference type="EMBL" id="AAZ54484.1"/>
    </source>
</evidence>
<dbReference type="PANTHER" id="PTHR36115:SF4">
    <property type="entry name" value="MEMBRANE PROTEIN"/>
    <property type="match status" value="1"/>
</dbReference>
<name>Q47ST3_THEFY</name>
<feature type="region of interest" description="Disordered" evidence="6">
    <location>
        <begin position="1"/>
        <end position="31"/>
    </location>
</feature>
<reference evidence="9" key="1">
    <citation type="submission" date="2005-07" db="EMBL/GenBank/DDBJ databases">
        <title>Complete sequence of Thermobifida fusca YX.</title>
        <authorList>
            <consortium name="US DOE Joint Genome Institute"/>
            <person name="Copeland A."/>
            <person name="Lucas S."/>
            <person name="Lapidus A."/>
            <person name="Barry K."/>
            <person name="Detter J.C."/>
            <person name="Glavina T."/>
            <person name="Hammon N."/>
            <person name="Israni S."/>
            <person name="Pitluck S."/>
            <person name="Di Bartolo G."/>
            <person name="Chain P."/>
            <person name="Schmutz J."/>
            <person name="Larimer F."/>
            <person name="Land M."/>
            <person name="Lykidis A."/>
            <person name="Richardson P."/>
        </authorList>
    </citation>
    <scope>NUCLEOTIDE SEQUENCE</scope>
    <source>
        <strain evidence="9">YX</strain>
    </source>
</reference>
<keyword evidence="3 7" id="KW-0812">Transmembrane</keyword>
<accession>Q47ST3</accession>
<dbReference type="EMBL" id="CP000088">
    <property type="protein sequence ID" value="AAZ54484.1"/>
    <property type="molecule type" value="Genomic_DNA"/>
</dbReference>
<evidence type="ECO:0000256" key="5">
    <source>
        <dbReference type="ARBA" id="ARBA00023136"/>
    </source>
</evidence>
<organism evidence="9">
    <name type="scientific">Thermobifida fusca (strain YX)</name>
    <dbReference type="NCBI Taxonomy" id="269800"/>
    <lineage>
        <taxon>Bacteria</taxon>
        <taxon>Bacillati</taxon>
        <taxon>Actinomycetota</taxon>
        <taxon>Actinomycetes</taxon>
        <taxon>Streptosporangiales</taxon>
        <taxon>Nocardiopsidaceae</taxon>
        <taxon>Thermobifida</taxon>
    </lineage>
</organism>
<feature type="transmembrane region" description="Helical" evidence="7">
    <location>
        <begin position="153"/>
        <end position="175"/>
    </location>
</feature>
<sequence>MTHPHPSPAQPPSPYLGPPPPPGPFPHGAYPPPPGVFPQPPEVASWGRRVAAFLIDSVLAQVLTFGVILIGALVAALVDNIAYPEYIHSDTMSPAAITIVLTALFAAFATAIAYWSLPHAKWGKTIGKWMLGIRVIAANTGTPPSVGRALGRYFFFALLSFPMITFFVDCLWPLWDSRGQSLHDKVAGTYVIRG</sequence>
<dbReference type="STRING" id="269800.Tfu_0446"/>
<evidence type="ECO:0000256" key="7">
    <source>
        <dbReference type="SAM" id="Phobius"/>
    </source>
</evidence>
<evidence type="ECO:0000256" key="6">
    <source>
        <dbReference type="SAM" id="MobiDB-lite"/>
    </source>
</evidence>
<dbReference type="RefSeq" id="WP_011290893.1">
    <property type="nucleotide sequence ID" value="NC_007333.1"/>
</dbReference>
<evidence type="ECO:0000256" key="4">
    <source>
        <dbReference type="ARBA" id="ARBA00022989"/>
    </source>
</evidence>
<keyword evidence="5 7" id="KW-0472">Membrane</keyword>
<dbReference type="InterPro" id="IPR010432">
    <property type="entry name" value="RDD"/>
</dbReference>
<dbReference type="HOGENOM" id="CLU_053152_3_2_11"/>
<gene>
    <name evidence="9" type="ordered locus">Tfu_0446</name>
</gene>
<dbReference type="Pfam" id="PF06271">
    <property type="entry name" value="RDD"/>
    <property type="match status" value="1"/>
</dbReference>
<comment type="subcellular location">
    <subcellularLocation>
        <location evidence="1">Cell membrane</location>
        <topology evidence="1">Multi-pass membrane protein</topology>
    </subcellularLocation>
</comment>
<keyword evidence="2" id="KW-1003">Cell membrane</keyword>
<dbReference type="AlphaFoldDB" id="Q47ST3"/>
<evidence type="ECO:0000256" key="2">
    <source>
        <dbReference type="ARBA" id="ARBA00022475"/>
    </source>
</evidence>
<feature type="transmembrane region" description="Helical" evidence="7">
    <location>
        <begin position="58"/>
        <end position="83"/>
    </location>
</feature>
<protein>
    <recommendedName>
        <fullName evidence="8">RDD domain-containing protein</fullName>
    </recommendedName>
</protein>
<proteinExistence type="predicted"/>
<feature type="transmembrane region" description="Helical" evidence="7">
    <location>
        <begin position="95"/>
        <end position="117"/>
    </location>
</feature>